<evidence type="ECO:0000256" key="1">
    <source>
        <dbReference type="ARBA" id="ARBA00004162"/>
    </source>
</evidence>
<keyword evidence="4" id="KW-0813">Transport</keyword>
<keyword evidence="13" id="KW-1185">Reference proteome</keyword>
<dbReference type="PANTHER" id="PTHR33909:SF1">
    <property type="entry name" value="SEC TRANSLOCON ACCESSORY COMPLEX SUBUNIT YAJC"/>
    <property type="match status" value="1"/>
</dbReference>
<evidence type="ECO:0000256" key="3">
    <source>
        <dbReference type="ARBA" id="ARBA00014962"/>
    </source>
</evidence>
<comment type="caution">
    <text evidence="12">The sequence shown here is derived from an EMBL/GenBank/DDBJ whole genome shotgun (WGS) entry which is preliminary data.</text>
</comment>
<keyword evidence="9" id="KW-0811">Translocation</keyword>
<evidence type="ECO:0000256" key="11">
    <source>
        <dbReference type="SAM" id="Phobius"/>
    </source>
</evidence>
<comment type="subcellular location">
    <subcellularLocation>
        <location evidence="1">Cell membrane</location>
        <topology evidence="1">Single-pass membrane protein</topology>
    </subcellularLocation>
</comment>
<gene>
    <name evidence="12" type="primary">yajC</name>
    <name evidence="12" type="ORF">NCI00_16255</name>
</gene>
<name>A0ABT1FQF1_9BACT</name>
<dbReference type="Proteomes" id="UP001204772">
    <property type="component" value="Unassembled WGS sequence"/>
</dbReference>
<evidence type="ECO:0000256" key="6">
    <source>
        <dbReference type="ARBA" id="ARBA00022692"/>
    </source>
</evidence>
<feature type="transmembrane region" description="Helical" evidence="11">
    <location>
        <begin position="15"/>
        <end position="34"/>
    </location>
</feature>
<comment type="similarity">
    <text evidence="2">Belongs to the YajC family.</text>
</comment>
<evidence type="ECO:0000256" key="10">
    <source>
        <dbReference type="ARBA" id="ARBA00023136"/>
    </source>
</evidence>
<protein>
    <recommendedName>
        <fullName evidence="3">Sec translocon accessory complex subunit YajC</fullName>
    </recommendedName>
</protein>
<evidence type="ECO:0000313" key="13">
    <source>
        <dbReference type="Proteomes" id="UP001204772"/>
    </source>
</evidence>
<evidence type="ECO:0000256" key="7">
    <source>
        <dbReference type="ARBA" id="ARBA00022927"/>
    </source>
</evidence>
<dbReference type="EMBL" id="JAMZEL010000006">
    <property type="protein sequence ID" value="MCP1384001.1"/>
    <property type="molecule type" value="Genomic_DNA"/>
</dbReference>
<keyword evidence="5" id="KW-1003">Cell membrane</keyword>
<proteinExistence type="inferred from homology"/>
<dbReference type="PRINTS" id="PR01853">
    <property type="entry name" value="YAJCTRNLCASE"/>
</dbReference>
<evidence type="ECO:0000256" key="8">
    <source>
        <dbReference type="ARBA" id="ARBA00022989"/>
    </source>
</evidence>
<dbReference type="InterPro" id="IPR003849">
    <property type="entry name" value="Preprotein_translocase_YajC"/>
</dbReference>
<reference evidence="12 13" key="1">
    <citation type="submission" date="2022-06" db="EMBL/GenBank/DDBJ databases">
        <title>Runella sp. S5 genome sequencing.</title>
        <authorList>
            <person name="Park S."/>
        </authorList>
    </citation>
    <scope>NUCLEOTIDE SEQUENCE [LARGE SCALE GENOMIC DNA]</scope>
    <source>
        <strain evidence="12 13">S5</strain>
    </source>
</reference>
<dbReference type="PANTHER" id="PTHR33909">
    <property type="entry name" value="SEC TRANSLOCON ACCESSORY COMPLEX SUBUNIT YAJC"/>
    <property type="match status" value="1"/>
</dbReference>
<sequence>MLNSIFLQAGGQSSMIYQLLLWAGIIGVFYFFMIRPQQKKQKDQKKFLEELKKGDEVITIGGLHGTVVSVYETTVTLEVDGSKGTKMKFEKSSISRLAGTSAS</sequence>
<dbReference type="Pfam" id="PF02699">
    <property type="entry name" value="YajC"/>
    <property type="match status" value="1"/>
</dbReference>
<evidence type="ECO:0000256" key="4">
    <source>
        <dbReference type="ARBA" id="ARBA00022448"/>
    </source>
</evidence>
<evidence type="ECO:0000256" key="9">
    <source>
        <dbReference type="ARBA" id="ARBA00023010"/>
    </source>
</evidence>
<dbReference type="NCBIfam" id="TIGR00739">
    <property type="entry name" value="yajC"/>
    <property type="match status" value="1"/>
</dbReference>
<evidence type="ECO:0000256" key="2">
    <source>
        <dbReference type="ARBA" id="ARBA00006742"/>
    </source>
</evidence>
<keyword evidence="6 11" id="KW-0812">Transmembrane</keyword>
<accession>A0ABT1FQF1</accession>
<dbReference type="SMART" id="SM01323">
    <property type="entry name" value="YajC"/>
    <property type="match status" value="1"/>
</dbReference>
<evidence type="ECO:0000313" key="12">
    <source>
        <dbReference type="EMBL" id="MCP1384001.1"/>
    </source>
</evidence>
<organism evidence="12 13">
    <name type="scientific">Runella salmonicolor</name>
    <dbReference type="NCBI Taxonomy" id="2950278"/>
    <lineage>
        <taxon>Bacteria</taxon>
        <taxon>Pseudomonadati</taxon>
        <taxon>Bacteroidota</taxon>
        <taxon>Cytophagia</taxon>
        <taxon>Cytophagales</taxon>
        <taxon>Spirosomataceae</taxon>
        <taxon>Runella</taxon>
    </lineage>
</organism>
<keyword evidence="8 11" id="KW-1133">Transmembrane helix</keyword>
<keyword evidence="10 11" id="KW-0472">Membrane</keyword>
<dbReference type="RefSeq" id="WP_166560566.1">
    <property type="nucleotide sequence ID" value="NZ_JAMZEL010000006.1"/>
</dbReference>
<evidence type="ECO:0000256" key="5">
    <source>
        <dbReference type="ARBA" id="ARBA00022475"/>
    </source>
</evidence>
<keyword evidence="7" id="KW-0653">Protein transport</keyword>